<dbReference type="InterPro" id="IPR000157">
    <property type="entry name" value="TIR_dom"/>
</dbReference>
<evidence type="ECO:0000313" key="4">
    <source>
        <dbReference type="Proteomes" id="UP000682416"/>
    </source>
</evidence>
<evidence type="ECO:0000259" key="2">
    <source>
        <dbReference type="Pfam" id="PF13676"/>
    </source>
</evidence>
<gene>
    <name evidence="3" type="ORF">KGD82_17795</name>
</gene>
<dbReference type="KEGG" id="nec:KGD82_17795"/>
<dbReference type="GO" id="GO:0007165">
    <property type="term" value="P:signal transduction"/>
    <property type="evidence" value="ECO:0007669"/>
    <property type="project" value="InterPro"/>
</dbReference>
<evidence type="ECO:0000313" key="3">
    <source>
        <dbReference type="EMBL" id="QVJ00533.1"/>
    </source>
</evidence>
<dbReference type="SUPFAM" id="SSF52200">
    <property type="entry name" value="Toll/Interleukin receptor TIR domain"/>
    <property type="match status" value="1"/>
</dbReference>
<dbReference type="InterPro" id="IPR035897">
    <property type="entry name" value="Toll_tir_struct_dom_sf"/>
</dbReference>
<dbReference type="Gene3D" id="3.40.50.10140">
    <property type="entry name" value="Toll/interleukin-1 receptor homology (TIR) domain"/>
    <property type="match status" value="1"/>
</dbReference>
<dbReference type="EMBL" id="CP074402">
    <property type="protein sequence ID" value="QVJ00533.1"/>
    <property type="molecule type" value="Genomic_DNA"/>
</dbReference>
<evidence type="ECO:0000256" key="1">
    <source>
        <dbReference type="SAM" id="MobiDB-lite"/>
    </source>
</evidence>
<keyword evidence="4" id="KW-1185">Reference proteome</keyword>
<organism evidence="3 4">
    <name type="scientific">Nocardiopsis eucommiae</name>
    <dbReference type="NCBI Taxonomy" id="2831970"/>
    <lineage>
        <taxon>Bacteria</taxon>
        <taxon>Bacillati</taxon>
        <taxon>Actinomycetota</taxon>
        <taxon>Actinomycetes</taxon>
        <taxon>Streptosporangiales</taxon>
        <taxon>Nocardiopsidaceae</taxon>
        <taxon>Nocardiopsis</taxon>
    </lineage>
</organism>
<feature type="compositionally biased region" description="Pro residues" evidence="1">
    <location>
        <begin position="182"/>
        <end position="192"/>
    </location>
</feature>
<protein>
    <submittedName>
        <fullName evidence="3">Toll/interleukin-1 receptor domain-containing protein</fullName>
    </submittedName>
</protein>
<feature type="compositionally biased region" description="Low complexity" evidence="1">
    <location>
        <begin position="193"/>
        <end position="232"/>
    </location>
</feature>
<name>A0A975L7U4_9ACTN</name>
<sequence>MEATGAEDTGTGGTSAFFTSYGGRRADREHVLRFHSDLEAMVRLHTDDRAFGATGPTLEPGGGWRSELLRHCATTRTLVVLLSETHLNSAWCAREWWIVEERVRRFRDHGAPPHHILPLVWQPLSGPLPRVVRERQRLDWVGVPGHADAGVLELMLTDPTAYRALCYRIGALVARSAADPFRPCPRPLPGRPSPRGTRSPGGRARTRTGLPPIRGAPSSRGPRGPGRARVGR</sequence>
<dbReference type="Pfam" id="PF13676">
    <property type="entry name" value="TIR_2"/>
    <property type="match status" value="1"/>
</dbReference>
<feature type="region of interest" description="Disordered" evidence="1">
    <location>
        <begin position="180"/>
        <end position="232"/>
    </location>
</feature>
<reference evidence="3" key="1">
    <citation type="submission" date="2021-05" db="EMBL/GenBank/DDBJ databases">
        <authorList>
            <person name="Kaiqin L."/>
            <person name="Jian G."/>
        </authorList>
    </citation>
    <scope>NUCLEOTIDE SEQUENCE</scope>
    <source>
        <strain evidence="3">HDS5</strain>
    </source>
</reference>
<accession>A0A975L7U4</accession>
<dbReference type="AlphaFoldDB" id="A0A975L7U4"/>
<proteinExistence type="predicted"/>
<keyword evidence="3" id="KW-0675">Receptor</keyword>
<feature type="domain" description="TIR" evidence="2">
    <location>
        <begin position="17"/>
        <end position="142"/>
    </location>
</feature>
<dbReference type="Proteomes" id="UP000682416">
    <property type="component" value="Chromosome"/>
</dbReference>